<organism evidence="1 2">
    <name type="scientific">Temnothorax longispinosus</name>
    <dbReference type="NCBI Taxonomy" id="300112"/>
    <lineage>
        <taxon>Eukaryota</taxon>
        <taxon>Metazoa</taxon>
        <taxon>Ecdysozoa</taxon>
        <taxon>Arthropoda</taxon>
        <taxon>Hexapoda</taxon>
        <taxon>Insecta</taxon>
        <taxon>Pterygota</taxon>
        <taxon>Neoptera</taxon>
        <taxon>Endopterygota</taxon>
        <taxon>Hymenoptera</taxon>
        <taxon>Apocrita</taxon>
        <taxon>Aculeata</taxon>
        <taxon>Formicoidea</taxon>
        <taxon>Formicidae</taxon>
        <taxon>Myrmicinae</taxon>
        <taxon>Temnothorax</taxon>
    </lineage>
</organism>
<keyword evidence="2" id="KW-1185">Reference proteome</keyword>
<accession>A0A4V3SC45</accession>
<dbReference type="Proteomes" id="UP000310200">
    <property type="component" value="Unassembled WGS sequence"/>
</dbReference>
<dbReference type="EMBL" id="QBLH01000464">
    <property type="protein sequence ID" value="TGZ55404.1"/>
    <property type="molecule type" value="Genomic_DNA"/>
</dbReference>
<gene>
    <name evidence="1" type="ORF">DBV15_08568</name>
</gene>
<protein>
    <submittedName>
        <fullName evidence="1">Uncharacterized protein</fullName>
    </submittedName>
</protein>
<evidence type="ECO:0000313" key="2">
    <source>
        <dbReference type="Proteomes" id="UP000310200"/>
    </source>
</evidence>
<name>A0A4V3SC45_9HYME</name>
<dbReference type="AlphaFoldDB" id="A0A4V3SC45"/>
<sequence>MYAGGEVGRLLLRGPVATGILDPYAPAVALSADKPSPRRRFPLLKIYELTLNGVVKGDAAALFRGDALGKACLGGVEAVLRTPQRLGTINKCLREAYVLARGVLRACGTTRVGGRGVEFGKGHALPMRFIRPTRRMLRETRDKWRLSQLSMAARITATHCTQTRRESQLTVLFPLKRQERSTRSNTRTSRTHAYTCVRMAIRTFMERRAPMPTSRGNSESLNRLLSDSLNGPSKFERPNFDPSSVLHRFTLVGNSLPVFWNVGYEIRWYCKDAVRWNNVHEGLSEIGQEEGHRRVCRTRRSDATVGPSPDGWRRVASIPILPQSEGPSAVPPPIYTRAITTFRSSRSSRLRGTYLNILMVHAPCIKETKERLYWLLYAVSEYKVQNEGREIDVHDGGDDEALIEFESARIIVKRLKRPETNLFASESFLVEDNK</sequence>
<comment type="caution">
    <text evidence="1">The sequence shown here is derived from an EMBL/GenBank/DDBJ whole genome shotgun (WGS) entry which is preliminary data.</text>
</comment>
<evidence type="ECO:0000313" key="1">
    <source>
        <dbReference type="EMBL" id="TGZ55404.1"/>
    </source>
</evidence>
<reference evidence="1 2" key="1">
    <citation type="journal article" date="2019" name="Philos. Trans. R. Soc. Lond., B, Biol. Sci.">
        <title>Ant behaviour and brain gene expression of defending hosts depend on the ecological success of the intruding social parasite.</title>
        <authorList>
            <person name="Kaur R."/>
            <person name="Stoldt M."/>
            <person name="Jongepier E."/>
            <person name="Feldmeyer B."/>
            <person name="Menzel F."/>
            <person name="Bornberg-Bauer E."/>
            <person name="Foitzik S."/>
        </authorList>
    </citation>
    <scope>NUCLEOTIDE SEQUENCE [LARGE SCALE GENOMIC DNA]</scope>
    <source>
        <tissue evidence="1">Whole body</tissue>
    </source>
</reference>
<proteinExistence type="predicted"/>